<dbReference type="Pfam" id="PF00106">
    <property type="entry name" value="adh_short"/>
    <property type="match status" value="1"/>
</dbReference>
<dbReference type="Gene3D" id="3.40.50.720">
    <property type="entry name" value="NAD(P)-binding Rossmann-like Domain"/>
    <property type="match status" value="1"/>
</dbReference>
<reference evidence="2 3" key="1">
    <citation type="submission" date="2018-03" db="EMBL/GenBank/DDBJ databases">
        <title>Cross-interface Injection: A General Nanoliter Liquid Handling Method Applied to Single Cells Genome Amplification Automated Nanoliter Liquid Handling Applied to Single Cell Multiple Displacement Amplification.</title>
        <authorList>
            <person name="Yun J."/>
            <person name="Xu P."/>
            <person name="Xu J."/>
            <person name="Dai X."/>
            <person name="Wang Y."/>
            <person name="Zheng X."/>
            <person name="Cao C."/>
            <person name="Yi Q."/>
            <person name="Zhu Y."/>
            <person name="Wang L."/>
            <person name="Dong Z."/>
            <person name="Huang Y."/>
            <person name="Huang L."/>
            <person name="Du W."/>
        </authorList>
    </citation>
    <scope>NUCLEOTIDE SEQUENCE [LARGE SCALE GENOMIC DNA]</scope>
    <source>
        <strain evidence="2 3">Z-D1-2</strain>
    </source>
</reference>
<evidence type="ECO:0000256" key="1">
    <source>
        <dbReference type="ARBA" id="ARBA00023002"/>
    </source>
</evidence>
<keyword evidence="1" id="KW-0560">Oxidoreductase</keyword>
<dbReference type="SUPFAM" id="SSF51735">
    <property type="entry name" value="NAD(P)-binding Rossmann-fold domains"/>
    <property type="match status" value="1"/>
</dbReference>
<dbReference type="PANTHER" id="PTHR43157:SF31">
    <property type="entry name" value="PHOSPHATIDYLINOSITOL-GLYCAN BIOSYNTHESIS CLASS F PROTEIN"/>
    <property type="match status" value="1"/>
</dbReference>
<name>A0A2T4DCB5_9BACT</name>
<organism evidence="2 3">
    <name type="scientific">Marivirga lumbricoides</name>
    <dbReference type="NCBI Taxonomy" id="1046115"/>
    <lineage>
        <taxon>Bacteria</taxon>
        <taxon>Pseudomonadati</taxon>
        <taxon>Bacteroidota</taxon>
        <taxon>Cytophagia</taxon>
        <taxon>Cytophagales</taxon>
        <taxon>Marivirgaceae</taxon>
        <taxon>Marivirga</taxon>
    </lineage>
</organism>
<accession>A0A2T4DCB5</accession>
<proteinExistence type="predicted"/>
<dbReference type="CDD" id="cd05327">
    <property type="entry name" value="retinol-DH_like_SDR_c_like"/>
    <property type="match status" value="1"/>
</dbReference>
<evidence type="ECO:0000313" key="2">
    <source>
        <dbReference type="EMBL" id="PTB91465.1"/>
    </source>
</evidence>
<dbReference type="InterPro" id="IPR036291">
    <property type="entry name" value="NAD(P)-bd_dom_sf"/>
</dbReference>
<dbReference type="EMBL" id="PYVU01000371">
    <property type="protein sequence ID" value="PTB91465.1"/>
    <property type="molecule type" value="Genomic_DNA"/>
</dbReference>
<dbReference type="PRINTS" id="PR00081">
    <property type="entry name" value="GDHRDH"/>
</dbReference>
<gene>
    <name evidence="2" type="ORF">C9994_15495</name>
</gene>
<dbReference type="GO" id="GO:0016491">
    <property type="term" value="F:oxidoreductase activity"/>
    <property type="evidence" value="ECO:0007669"/>
    <property type="project" value="UniProtKB-KW"/>
</dbReference>
<protein>
    <submittedName>
        <fullName evidence="2">Short-chain dehydrogenase</fullName>
    </submittedName>
</protein>
<dbReference type="InterPro" id="IPR002347">
    <property type="entry name" value="SDR_fam"/>
</dbReference>
<dbReference type="AlphaFoldDB" id="A0A2T4DCB5"/>
<dbReference type="PANTHER" id="PTHR43157">
    <property type="entry name" value="PHOSPHATIDYLINOSITOL-GLYCAN BIOSYNTHESIS CLASS F PROTEIN-RELATED"/>
    <property type="match status" value="1"/>
</dbReference>
<sequence>MKKIAITGATSGIGLETAKALYEKGNELIFLVRNIKKAEGLIKEWSGGDRVEIIECDLANLQSVRNAARQLLTTYKELDVLINNAGGTFEERKESKEGLELHFAINHMGHFLLVRELYSFLQKSNTKIINVSSEAHRAGKLDFNNLQLTHNYSVIKGYGNAKLCNILFTKSLAKRGFTSYALHPGIIDSGFGDNLSTPFKLLWKLGKPFMKSAREGASTSIYLAQNELPKALNGSYFKNKKPTHSSSDSKNEALQEKLWKYSEEIIAEKLNYNSSSKDF</sequence>
<comment type="caution">
    <text evidence="2">The sequence shown here is derived from an EMBL/GenBank/DDBJ whole genome shotgun (WGS) entry which is preliminary data.</text>
</comment>
<dbReference type="Proteomes" id="UP000240608">
    <property type="component" value="Unassembled WGS sequence"/>
</dbReference>
<evidence type="ECO:0000313" key="3">
    <source>
        <dbReference type="Proteomes" id="UP000240608"/>
    </source>
</evidence>